<dbReference type="Pfam" id="PF00501">
    <property type="entry name" value="AMP-binding"/>
    <property type="match status" value="1"/>
</dbReference>
<feature type="transmembrane region" description="Helical" evidence="2">
    <location>
        <begin position="686"/>
        <end position="708"/>
    </location>
</feature>
<feature type="transmembrane region" description="Helical" evidence="2">
    <location>
        <begin position="655"/>
        <end position="674"/>
    </location>
</feature>
<feature type="transmembrane region" description="Helical" evidence="2">
    <location>
        <begin position="950"/>
        <end position="969"/>
    </location>
</feature>
<feature type="transmembrane region" description="Helical" evidence="2">
    <location>
        <begin position="624"/>
        <end position="643"/>
    </location>
</feature>
<reference evidence="4" key="1">
    <citation type="submission" date="2023-01" db="EMBL/GenBank/DDBJ databases">
        <title>Metagenome sequencing of chrysophaentin producing Chrysophaeum taylorii.</title>
        <authorList>
            <person name="Davison J."/>
            <person name="Bewley C."/>
        </authorList>
    </citation>
    <scope>NUCLEOTIDE SEQUENCE</scope>
    <source>
        <strain evidence="4">NIES-1699</strain>
    </source>
</reference>
<comment type="similarity">
    <text evidence="1">Belongs to the ATP-dependent AMP-binding enzyme family.</text>
</comment>
<keyword evidence="2" id="KW-1133">Transmembrane helix</keyword>
<feature type="transmembrane region" description="Helical" evidence="2">
    <location>
        <begin position="800"/>
        <end position="818"/>
    </location>
</feature>
<feature type="transmembrane region" description="Helical" evidence="2">
    <location>
        <begin position="912"/>
        <end position="938"/>
    </location>
</feature>
<gene>
    <name evidence="4" type="ORF">CTAYLR_003475</name>
</gene>
<feature type="domain" description="AMP-dependent synthetase/ligase" evidence="3">
    <location>
        <begin position="20"/>
        <end position="353"/>
    </location>
</feature>
<evidence type="ECO:0000313" key="4">
    <source>
        <dbReference type="EMBL" id="KAJ8600114.1"/>
    </source>
</evidence>
<evidence type="ECO:0000256" key="1">
    <source>
        <dbReference type="ARBA" id="ARBA00006432"/>
    </source>
</evidence>
<evidence type="ECO:0000259" key="3">
    <source>
        <dbReference type="Pfam" id="PF00501"/>
    </source>
</evidence>
<dbReference type="InterPro" id="IPR042099">
    <property type="entry name" value="ANL_N_sf"/>
</dbReference>
<keyword evidence="5" id="KW-1185">Reference proteome</keyword>
<keyword evidence="2" id="KW-0812">Transmembrane</keyword>
<dbReference type="PROSITE" id="PS00455">
    <property type="entry name" value="AMP_BINDING"/>
    <property type="match status" value="1"/>
</dbReference>
<dbReference type="SUPFAM" id="SSF56801">
    <property type="entry name" value="Acetyl-CoA synthetase-like"/>
    <property type="match status" value="1"/>
</dbReference>
<comment type="caution">
    <text evidence="4">The sequence shown here is derived from an EMBL/GenBank/DDBJ whole genome shotgun (WGS) entry which is preliminary data.</text>
</comment>
<dbReference type="PANTHER" id="PTHR43201">
    <property type="entry name" value="ACYL-COA SYNTHETASE"/>
    <property type="match status" value="1"/>
</dbReference>
<organism evidence="4 5">
    <name type="scientific">Chrysophaeum taylorii</name>
    <dbReference type="NCBI Taxonomy" id="2483200"/>
    <lineage>
        <taxon>Eukaryota</taxon>
        <taxon>Sar</taxon>
        <taxon>Stramenopiles</taxon>
        <taxon>Ochrophyta</taxon>
        <taxon>Pelagophyceae</taxon>
        <taxon>Pelagomonadales</taxon>
        <taxon>Pelagomonadaceae</taxon>
        <taxon>Chrysophaeum</taxon>
    </lineage>
</organism>
<feature type="transmembrane region" description="Helical" evidence="2">
    <location>
        <begin position="720"/>
        <end position="746"/>
    </location>
</feature>
<name>A0AAD7U907_9STRA</name>
<dbReference type="GO" id="GO:0006631">
    <property type="term" value="P:fatty acid metabolic process"/>
    <property type="evidence" value="ECO:0007669"/>
    <property type="project" value="TreeGrafter"/>
</dbReference>
<evidence type="ECO:0000256" key="2">
    <source>
        <dbReference type="SAM" id="Phobius"/>
    </source>
</evidence>
<dbReference type="InterPro" id="IPR000873">
    <property type="entry name" value="AMP-dep_synth/lig_dom"/>
</dbReference>
<feature type="transmembrane region" description="Helical" evidence="2">
    <location>
        <begin position="830"/>
        <end position="855"/>
    </location>
</feature>
<sequence length="1128" mass="125236">MIIPFKEAVASFPEALVASDEEVFARVWPGKRSVTYREFRNLVAGGAEALRERGVREGDRIALLAKGTFEFYVCVVSTQCIGTPVCLNWRQSRENLRGMVEDAGCGVVVAGDPYRDLARQLGVENVVDLEDVSTSPTKKLNYWKGNTEAAVFFTSGSTSRPKPVLHTNRTLLWTVENFVFPPNTTSTLCFMPNFHVLMCFQNFLLPLARGGVGVSIHKNDATTPVTARLLLEAAADLRPSTIDTVPFIMAEWSTLAAADLAPLAACAAVRSGGAPLFVAVADRLVAAAGIRVQTHYGQTEAPGMQLLTVPGAAPDELAIMRPPWKGGYTGVEIKLSDRGELLLKCPGASPGYLEKGRLLAEKKEWHRTGDVFERVTTKGGVEGLRHVMRVDDVILLCTGEMFNPVPFEAAIPCRCVVLGQNRPSPFLVVETTTTTTTTEEDSFLWSLVEKANSREVEYARIRKGHVLKVERLPRSAKGNVVRPQAEALFKTQLDALAEKAEIERRYELERAAIDAGVSVEAYAADVGIDSLGVATLMRRGQREADRIGDNVKAWTVTAIVMSHWYITMMLPHNRDEPYPEGHAGGELLAFSLAKVGAPYRAVSYGVQFAVGVLSLCTGFQYPDGLIPVMLPLIASVAYSDSIRDAGVAILGRREITMVLLILFFKCVVMPYTLYVYEKRSWKPDSFYLQAPLAVGWYVYLLLYFRLVLRAARACGAGFRVLLAGCGAWLFLTNEGYICAFCTITWFRGSESLNALLAFVFDYGTYVAVRHSLTTQTPDHLVGGWLAIASSGPRYTHGFEWMQPKIITLFLPYVVFYYYGHKIVDASKRWFPRAGVNVVLCYAINALWSVILLSWASSRREFGLPRTPNRLRDHDAAAPGNWIDHVSKTIWHHENHHAAVVMAEWKPAWARPFYLLIFWFFAFATAFLCFAACVAMPFHMNRCGNAALGKYFSTFLFPQYITIFGYATAALGRHHAGLVVQVAQICLLCLGPLAFVYIWGPVATAIIVAFPRFVIWLAQSPSSDDVRNWVSNPGFRAFWAQYLFEVRRDLAALRAWLLQWYVDPLGNCASLLSPFSDLLSLIRGGSTPYPTQRDNDVDDDDGFFFLSFFDKKYPKPPSSDYGTLPLGSV</sequence>
<dbReference type="GO" id="GO:0031956">
    <property type="term" value="F:medium-chain fatty acid-CoA ligase activity"/>
    <property type="evidence" value="ECO:0007669"/>
    <property type="project" value="TreeGrafter"/>
</dbReference>
<dbReference type="Gene3D" id="3.40.50.12780">
    <property type="entry name" value="N-terminal domain of ligase-like"/>
    <property type="match status" value="1"/>
</dbReference>
<dbReference type="InterPro" id="IPR020845">
    <property type="entry name" value="AMP-binding_CS"/>
</dbReference>
<protein>
    <recommendedName>
        <fullName evidence="3">AMP-dependent synthetase/ligase domain-containing protein</fullName>
    </recommendedName>
</protein>
<keyword evidence="2" id="KW-0472">Membrane</keyword>
<proteinExistence type="inferred from homology"/>
<dbReference type="EMBL" id="JAQMWT010000529">
    <property type="protein sequence ID" value="KAJ8600114.1"/>
    <property type="molecule type" value="Genomic_DNA"/>
</dbReference>
<accession>A0AAD7U907</accession>
<dbReference type="PANTHER" id="PTHR43201:SF8">
    <property type="entry name" value="ACYL-COA SYNTHETASE FAMILY MEMBER 3"/>
    <property type="match status" value="1"/>
</dbReference>
<feature type="transmembrane region" description="Helical" evidence="2">
    <location>
        <begin position="981"/>
        <end position="1009"/>
    </location>
</feature>
<dbReference type="Pfam" id="PF23562">
    <property type="entry name" value="AMP-binding_C_3"/>
    <property type="match status" value="1"/>
</dbReference>
<dbReference type="AlphaFoldDB" id="A0AAD7U907"/>
<dbReference type="Proteomes" id="UP001230188">
    <property type="component" value="Unassembled WGS sequence"/>
</dbReference>
<evidence type="ECO:0000313" key="5">
    <source>
        <dbReference type="Proteomes" id="UP001230188"/>
    </source>
</evidence>